<keyword evidence="1" id="KW-1185">Reference proteome</keyword>
<protein>
    <submittedName>
        <fullName evidence="2">Transposase</fullName>
    </submittedName>
</protein>
<dbReference type="Proteomes" id="UP000095283">
    <property type="component" value="Unplaced"/>
</dbReference>
<evidence type="ECO:0000313" key="2">
    <source>
        <dbReference type="WBParaSite" id="Hba_08151"/>
    </source>
</evidence>
<proteinExistence type="predicted"/>
<organism evidence="1 2">
    <name type="scientific">Heterorhabditis bacteriophora</name>
    <name type="common">Entomopathogenic nematode worm</name>
    <dbReference type="NCBI Taxonomy" id="37862"/>
    <lineage>
        <taxon>Eukaryota</taxon>
        <taxon>Metazoa</taxon>
        <taxon>Ecdysozoa</taxon>
        <taxon>Nematoda</taxon>
        <taxon>Chromadorea</taxon>
        <taxon>Rhabditida</taxon>
        <taxon>Rhabditina</taxon>
        <taxon>Rhabditomorpha</taxon>
        <taxon>Strongyloidea</taxon>
        <taxon>Heterorhabditidae</taxon>
        <taxon>Heterorhabditis</taxon>
    </lineage>
</organism>
<dbReference type="WBParaSite" id="Hba_08151">
    <property type="protein sequence ID" value="Hba_08151"/>
    <property type="gene ID" value="Hba_08151"/>
</dbReference>
<accession>A0A1I7WSK7</accession>
<dbReference type="AlphaFoldDB" id="A0A1I7WSK7"/>
<name>A0A1I7WSK7_HETBA</name>
<sequence length="44" mass="5076">MSVVMIPDEDEENKVNAFYDTASPKGLLEEDRIKQPWIKHTKAT</sequence>
<evidence type="ECO:0000313" key="1">
    <source>
        <dbReference type="Proteomes" id="UP000095283"/>
    </source>
</evidence>
<reference evidence="2" key="1">
    <citation type="submission" date="2016-11" db="UniProtKB">
        <authorList>
            <consortium name="WormBaseParasite"/>
        </authorList>
    </citation>
    <scope>IDENTIFICATION</scope>
</reference>